<gene>
    <name evidence="2" type="ORF">HAZT_HAZT001281</name>
</gene>
<keyword evidence="1" id="KW-0812">Transmembrane</keyword>
<protein>
    <recommendedName>
        <fullName evidence="3">Reverse transcriptase domain-containing protein</fullName>
    </recommendedName>
</protein>
<organism evidence="2">
    <name type="scientific">Hyalella azteca</name>
    <name type="common">Amphipod</name>
    <dbReference type="NCBI Taxonomy" id="294128"/>
    <lineage>
        <taxon>Eukaryota</taxon>
        <taxon>Metazoa</taxon>
        <taxon>Ecdysozoa</taxon>
        <taxon>Arthropoda</taxon>
        <taxon>Crustacea</taxon>
        <taxon>Multicrustacea</taxon>
        <taxon>Malacostraca</taxon>
        <taxon>Eumalacostraca</taxon>
        <taxon>Peracarida</taxon>
        <taxon>Amphipoda</taxon>
        <taxon>Senticaudata</taxon>
        <taxon>Talitrida</taxon>
        <taxon>Talitroidea</taxon>
        <taxon>Hyalellidae</taxon>
        <taxon>Hyalella</taxon>
    </lineage>
</organism>
<sequence>MGQSPVLGILNDQFCNAFTRGDLSDLPAPAISPHPNIPDISVSTIGVRKLLSGLNPKKAAGPDKIPCRLLRDTAAELAHALTALFNRSLSTGVVPAIWKHALVLPVFKKGDRGQAANYRPISFTCVYCKLLVQIIRLEITDHLDRNNILSYALYGFRKRRCLLICCCCCCGDAAAAVVLLLLLLWCCCCCCGAVLLLLLWCCCCCCGAAAAVVLLLLWCCCGTVVLLLLLLLW</sequence>
<evidence type="ECO:0000313" key="2">
    <source>
        <dbReference type="EMBL" id="KAA0203252.1"/>
    </source>
</evidence>
<dbReference type="AlphaFoldDB" id="A0A6A0HC10"/>
<dbReference type="GO" id="GO:0031012">
    <property type="term" value="C:extracellular matrix"/>
    <property type="evidence" value="ECO:0007669"/>
    <property type="project" value="TreeGrafter"/>
</dbReference>
<dbReference type="GO" id="GO:0007508">
    <property type="term" value="P:larval heart development"/>
    <property type="evidence" value="ECO:0007669"/>
    <property type="project" value="TreeGrafter"/>
</dbReference>
<feature type="transmembrane region" description="Helical" evidence="1">
    <location>
        <begin position="173"/>
        <end position="201"/>
    </location>
</feature>
<dbReference type="Proteomes" id="UP000711488">
    <property type="component" value="Unassembled WGS sequence"/>
</dbReference>
<feature type="transmembrane region" description="Helical" evidence="1">
    <location>
        <begin position="208"/>
        <end position="232"/>
    </location>
</feature>
<dbReference type="GO" id="GO:0061343">
    <property type="term" value="P:cell adhesion involved in heart morphogenesis"/>
    <property type="evidence" value="ECO:0007669"/>
    <property type="project" value="TreeGrafter"/>
</dbReference>
<keyword evidence="1" id="KW-1133">Transmembrane helix</keyword>
<evidence type="ECO:0008006" key="3">
    <source>
        <dbReference type="Google" id="ProtNLM"/>
    </source>
</evidence>
<dbReference type="PANTHER" id="PTHR33395">
    <property type="entry name" value="TRANSCRIPTASE, PUTATIVE-RELATED-RELATED"/>
    <property type="match status" value="1"/>
</dbReference>
<accession>A0A6A0HC10</accession>
<reference evidence="2" key="2">
    <citation type="journal article" date="2018" name="Environ. Sci. Technol.">
        <title>The Toxicogenome of Hyalella azteca: A Model for Sediment Ecotoxicology and Evolutionary Toxicology.</title>
        <authorList>
            <person name="Poynton H.C."/>
            <person name="Hasenbein S."/>
            <person name="Benoit J.B."/>
            <person name="Sepulveda M.S."/>
            <person name="Poelchau M.F."/>
            <person name="Hughes D.S.T."/>
            <person name="Murali S.C."/>
            <person name="Chen S."/>
            <person name="Glastad K.M."/>
            <person name="Goodisman M.A.D."/>
            <person name="Werren J.H."/>
            <person name="Vineis J.H."/>
            <person name="Bowen J.L."/>
            <person name="Friedrich M."/>
            <person name="Jones J."/>
            <person name="Robertson H.M."/>
            <person name="Feyereisen R."/>
            <person name="Mechler-Hickson A."/>
            <person name="Mathers N."/>
            <person name="Lee C.E."/>
            <person name="Colbourne J.K."/>
            <person name="Biales A."/>
            <person name="Johnston J.S."/>
            <person name="Wellborn G.A."/>
            <person name="Rosendale A.J."/>
            <person name="Cridge A.G."/>
            <person name="Munoz-Torres M.C."/>
            <person name="Bain P.A."/>
            <person name="Manny A.R."/>
            <person name="Major K.M."/>
            <person name="Lambert F.N."/>
            <person name="Vulpe C.D."/>
            <person name="Tuck P."/>
            <person name="Blalock B.J."/>
            <person name="Lin Y.Y."/>
            <person name="Smith M.E."/>
            <person name="Ochoa-Acuna H."/>
            <person name="Chen M.M."/>
            <person name="Childers C.P."/>
            <person name="Qu J."/>
            <person name="Dugan S."/>
            <person name="Lee S.L."/>
            <person name="Chao H."/>
            <person name="Dinh H."/>
            <person name="Han Y."/>
            <person name="Doddapaneni H."/>
            <person name="Worley K.C."/>
            <person name="Muzny D.M."/>
            <person name="Gibbs R.A."/>
            <person name="Richards S."/>
        </authorList>
    </citation>
    <scope>NUCLEOTIDE SEQUENCE</scope>
    <source>
        <strain evidence="2">HAZT.00-mixed</strain>
        <tissue evidence="2">Whole organism</tissue>
    </source>
</reference>
<reference evidence="2" key="1">
    <citation type="submission" date="2014-08" db="EMBL/GenBank/DDBJ databases">
        <authorList>
            <person name="Murali S."/>
            <person name="Richards S."/>
            <person name="Bandaranaike D."/>
            <person name="Bellair M."/>
            <person name="Blankenburg K."/>
            <person name="Chao H."/>
            <person name="Dinh H."/>
            <person name="Doddapaneni H."/>
            <person name="Dugan-Rocha S."/>
            <person name="Elkadiri S."/>
            <person name="Gnanaolivu R."/>
            <person name="Hughes D."/>
            <person name="Lee S."/>
            <person name="Li M."/>
            <person name="Ming W."/>
            <person name="Munidasa M."/>
            <person name="Muniz J."/>
            <person name="Nguyen L."/>
            <person name="Osuji N."/>
            <person name="Pu L.-L."/>
            <person name="Puazo M."/>
            <person name="Skinner E."/>
            <person name="Qu C."/>
            <person name="Quiroz J."/>
            <person name="Raj R."/>
            <person name="Weissenberger G."/>
            <person name="Xin Y."/>
            <person name="Zou X."/>
            <person name="Han Y."/>
            <person name="Worley K."/>
            <person name="Muzny D."/>
            <person name="Gibbs R."/>
        </authorList>
    </citation>
    <scope>NUCLEOTIDE SEQUENCE</scope>
    <source>
        <strain evidence="2">HAZT.00-mixed</strain>
        <tissue evidence="2">Whole organism</tissue>
    </source>
</reference>
<comment type="caution">
    <text evidence="2">The sequence shown here is derived from an EMBL/GenBank/DDBJ whole genome shotgun (WGS) entry which is preliminary data.</text>
</comment>
<reference evidence="2" key="3">
    <citation type="submission" date="2019-06" db="EMBL/GenBank/DDBJ databases">
        <authorList>
            <person name="Poynton C."/>
            <person name="Hasenbein S."/>
            <person name="Benoit J.B."/>
            <person name="Sepulveda M.S."/>
            <person name="Poelchau M.F."/>
            <person name="Murali S.C."/>
            <person name="Chen S."/>
            <person name="Glastad K.M."/>
            <person name="Werren J.H."/>
            <person name="Vineis J.H."/>
            <person name="Bowen J.L."/>
            <person name="Friedrich M."/>
            <person name="Jones J."/>
            <person name="Robertson H.M."/>
            <person name="Feyereisen R."/>
            <person name="Mechler-Hickson A."/>
            <person name="Mathers N."/>
            <person name="Lee C.E."/>
            <person name="Colbourne J.K."/>
            <person name="Biales A."/>
            <person name="Johnston J.S."/>
            <person name="Wellborn G.A."/>
            <person name="Rosendale A.J."/>
            <person name="Cridge A.G."/>
            <person name="Munoz-Torres M.C."/>
            <person name="Bain P.A."/>
            <person name="Manny A.R."/>
            <person name="Major K.M."/>
            <person name="Lambert F.N."/>
            <person name="Vulpe C.D."/>
            <person name="Tuck P."/>
            <person name="Blalock B.J."/>
            <person name="Lin Y.-Y."/>
            <person name="Smith M.E."/>
            <person name="Ochoa-Acuna H."/>
            <person name="Chen M.-J.M."/>
            <person name="Childers C.P."/>
            <person name="Qu J."/>
            <person name="Dugan S."/>
            <person name="Lee S.L."/>
            <person name="Chao H."/>
            <person name="Dinh H."/>
            <person name="Han Y."/>
            <person name="Doddapaneni H."/>
            <person name="Worley K.C."/>
            <person name="Muzny D.M."/>
            <person name="Gibbs R.A."/>
            <person name="Richards S."/>
        </authorList>
    </citation>
    <scope>NUCLEOTIDE SEQUENCE</scope>
    <source>
        <strain evidence="2">HAZT.00-mixed</strain>
        <tissue evidence="2">Whole organism</tissue>
    </source>
</reference>
<name>A0A6A0HC10_HYAAZ</name>
<dbReference type="PANTHER" id="PTHR33395:SF22">
    <property type="entry name" value="REVERSE TRANSCRIPTASE DOMAIN-CONTAINING PROTEIN"/>
    <property type="match status" value="1"/>
</dbReference>
<proteinExistence type="predicted"/>
<keyword evidence="1" id="KW-0472">Membrane</keyword>
<evidence type="ECO:0000256" key="1">
    <source>
        <dbReference type="SAM" id="Phobius"/>
    </source>
</evidence>
<dbReference type="EMBL" id="JQDR03002070">
    <property type="protein sequence ID" value="KAA0203252.1"/>
    <property type="molecule type" value="Genomic_DNA"/>
</dbReference>